<gene>
    <name evidence="2" type="ORF">CL6EHI_156680</name>
</gene>
<dbReference type="InterPro" id="IPR006571">
    <property type="entry name" value="TLDc_dom"/>
</dbReference>
<evidence type="ECO:0000313" key="2">
    <source>
        <dbReference type="EMBL" id="GAT99078.1"/>
    </source>
</evidence>
<evidence type="ECO:0000313" key="3">
    <source>
        <dbReference type="Proteomes" id="UP000078387"/>
    </source>
</evidence>
<dbReference type="VEuPathDB" id="AmoebaDB:EHI8A_205910"/>
<comment type="caution">
    <text evidence="2">The sequence shown here is derived from an EMBL/GenBank/DDBJ whole genome shotgun (WGS) entry which is preliminary data.</text>
</comment>
<dbReference type="VEuPathDB" id="AmoebaDB:EHI_156680"/>
<dbReference type="VEuPathDB" id="AmoebaDB:KM1_271880"/>
<dbReference type="AlphaFoldDB" id="A0A5K1VUQ3"/>
<sequence length="444" mass="53383">MEVDYFIAITSDKEIKKQLTELKQQIQTICLKVENEYQKPSFDWKVFEKELKGDKKEQINQLEEFIADILLLKNKKEIELKNLISFANKNSQFYISKEKQINKEYLELKIVLQRLLLKTKVLIKEICIDLQNQIENTFKNDINQINIEKEFKLNQLINYKQNQIQILQLEEKNEIQRIKQLFNHKIHQIESEINLKKQKIELETQVQYENIEDNKRKLLTEISLRTQKLNELTKIENENDVIYSHVKMKDESFLEFQIQSNEYMKFIQFGGKKQIIENETQLTNWIGLNNSRLLFDSQTDGWERVLFNQLILGKEHLVFLHYTDKGDIFGCYIKQKIIKGNDIYDEDHFIFSLENHNRIISLMKWYKIKKMTFLKNWKVAFKIRDDEYFYSIGDDDILIQSSFDGMSRYSFNPICNYYKGITNDILTGDREPFKVSQLLVIQFY</sequence>
<evidence type="ECO:0000259" key="1">
    <source>
        <dbReference type="Pfam" id="PF07534"/>
    </source>
</evidence>
<proteinExistence type="predicted"/>
<organism evidence="2 3">
    <name type="scientific">Entamoeba histolytica</name>
    <dbReference type="NCBI Taxonomy" id="5759"/>
    <lineage>
        <taxon>Eukaryota</taxon>
        <taxon>Amoebozoa</taxon>
        <taxon>Evosea</taxon>
        <taxon>Archamoebae</taxon>
        <taxon>Mastigamoebida</taxon>
        <taxon>Entamoebidae</taxon>
        <taxon>Entamoeba</taxon>
    </lineage>
</organism>
<reference evidence="2 3" key="1">
    <citation type="submission" date="2016-05" db="EMBL/GenBank/DDBJ databases">
        <title>First whole genome sequencing of Entamoeba histolytica HM1:IMSS-clone-6.</title>
        <authorList>
            <person name="Mukherjee Avik.K."/>
            <person name="Izumyama S."/>
            <person name="Nakada-Tsukui K."/>
            <person name="Nozaki T."/>
        </authorList>
    </citation>
    <scope>NUCLEOTIDE SEQUENCE [LARGE SCALE GENOMIC DNA]</scope>
    <source>
        <strain evidence="2 3">HM1:IMSS clone 6</strain>
    </source>
</reference>
<dbReference type="Pfam" id="PF07534">
    <property type="entry name" value="TLD"/>
    <property type="match status" value="1"/>
</dbReference>
<dbReference type="Proteomes" id="UP000078387">
    <property type="component" value="Unassembled WGS sequence"/>
</dbReference>
<dbReference type="OMA" id="CHGRTET"/>
<dbReference type="VEuPathDB" id="AmoebaDB:EHI7A_178680"/>
<protein>
    <recommendedName>
        <fullName evidence="1">TLDc domain-containing protein</fullName>
    </recommendedName>
</protein>
<dbReference type="EMBL" id="BDEQ01000001">
    <property type="protein sequence ID" value="GAT99078.1"/>
    <property type="molecule type" value="Genomic_DNA"/>
</dbReference>
<accession>A0A5K1VUQ3</accession>
<feature type="domain" description="TLDc" evidence="1">
    <location>
        <begin position="286"/>
        <end position="437"/>
    </location>
</feature>
<name>A0A5K1VUQ3_ENTHI</name>